<evidence type="ECO:0000313" key="4">
    <source>
        <dbReference type="Proteomes" id="UP000000628"/>
    </source>
</evidence>
<feature type="signal peptide" evidence="2">
    <location>
        <begin position="1"/>
        <end position="25"/>
    </location>
</feature>
<feature type="region of interest" description="Disordered" evidence="1">
    <location>
        <begin position="22"/>
        <end position="58"/>
    </location>
</feature>
<feature type="chain" id="PRO_5002983457" description="Lipoprotein" evidence="2">
    <location>
        <begin position="26"/>
        <end position="306"/>
    </location>
</feature>
<keyword evidence="4" id="KW-1185">Reference proteome</keyword>
<accession>C7R2L7</accession>
<dbReference type="HOGENOM" id="CLU_945865_0_0_11"/>
<dbReference type="KEGG" id="jde:Jden_2374"/>
<dbReference type="RefSeq" id="WP_015772619.1">
    <property type="nucleotide sequence ID" value="NC_013174.1"/>
</dbReference>
<sequence length="306" mass="33959">MNLIRTTLTALLAGTLITGCTTQPADTAPEDPAPRSTSASEPTEQVTNTPPDPTALPQPIIDATSDWTPLTTLHITPYATQQGQLDARHMRLVSTWMINYANHMYLDERTILAPDVATVKKRYKKWGSRVMNDMGDHFTPGEDGMYYGYLANSMTRLPKGSTLLDTSVATYSWNAITADYDGLAKPGAKLTLMLRILYHYKDPDGQVRALPTTRWLSVATTPTNTFTTYSEHGLWNINITATEDYEVCTLLTDGYLTTTSTPDELAPDAHPFFTTPATTYLSPDDFGDQHPFMTTKQWKKTRASCS</sequence>
<evidence type="ECO:0000256" key="2">
    <source>
        <dbReference type="SAM" id="SignalP"/>
    </source>
</evidence>
<organism evidence="3 4">
    <name type="scientific">Jonesia denitrificans (strain ATCC 14870 / DSM 20603 / BCRC 15368 / CIP 55.134 / JCM 11481 / NBRC 15587 / NCTC 10816 / Prevot 55134)</name>
    <name type="common">Listeria denitrificans</name>
    <dbReference type="NCBI Taxonomy" id="471856"/>
    <lineage>
        <taxon>Bacteria</taxon>
        <taxon>Bacillati</taxon>
        <taxon>Actinomycetota</taxon>
        <taxon>Actinomycetes</taxon>
        <taxon>Micrococcales</taxon>
        <taxon>Jonesiaceae</taxon>
        <taxon>Jonesia</taxon>
    </lineage>
</organism>
<dbReference type="PROSITE" id="PS51257">
    <property type="entry name" value="PROKAR_LIPOPROTEIN"/>
    <property type="match status" value="1"/>
</dbReference>
<evidence type="ECO:0000256" key="1">
    <source>
        <dbReference type="SAM" id="MobiDB-lite"/>
    </source>
</evidence>
<evidence type="ECO:0008006" key="5">
    <source>
        <dbReference type="Google" id="ProtNLM"/>
    </source>
</evidence>
<feature type="compositionally biased region" description="Polar residues" evidence="1">
    <location>
        <begin position="35"/>
        <end position="49"/>
    </location>
</feature>
<reference evidence="3 4" key="1">
    <citation type="journal article" date="2009" name="Stand. Genomic Sci.">
        <title>Complete genome sequence of Jonesia denitrificans type strain (Prevot 55134).</title>
        <authorList>
            <person name="Pukall R."/>
            <person name="Gehrich-Schroter G."/>
            <person name="Lapidus A."/>
            <person name="Nolan M."/>
            <person name="Glavina Del Rio T."/>
            <person name="Lucas S."/>
            <person name="Chen F."/>
            <person name="Tice H."/>
            <person name="Pitluck S."/>
            <person name="Cheng J.F."/>
            <person name="Copeland A."/>
            <person name="Saunders E."/>
            <person name="Brettin T."/>
            <person name="Detter J.C."/>
            <person name="Bruce D."/>
            <person name="Goodwin L."/>
            <person name="Pati A."/>
            <person name="Ivanova N."/>
            <person name="Mavromatis K."/>
            <person name="Ovchinnikova G."/>
            <person name="Chen A."/>
            <person name="Palaniappan K."/>
            <person name="Land M."/>
            <person name="Hauser L."/>
            <person name="Chang Y.J."/>
            <person name="Jeffries C.D."/>
            <person name="Chain P."/>
            <person name="Goker M."/>
            <person name="Bristow J."/>
            <person name="Eisen J.A."/>
            <person name="Markowitz V."/>
            <person name="Hugenholtz P."/>
            <person name="Kyrpides N.C."/>
            <person name="Klenk H.P."/>
            <person name="Han C."/>
        </authorList>
    </citation>
    <scope>NUCLEOTIDE SEQUENCE [LARGE SCALE GENOMIC DNA]</scope>
    <source>
        <strain evidence="4">ATCC 14870 / DSM 20603 / BCRC 15368 / CIP 55.134 / JCM 11481 / NBRC 15587 / NCTC 10816 / Prevot 55134</strain>
    </source>
</reference>
<keyword evidence="2" id="KW-0732">Signal</keyword>
<dbReference type="AlphaFoldDB" id="C7R2L7"/>
<name>C7R2L7_JONDD</name>
<dbReference type="EMBL" id="CP001706">
    <property type="protein sequence ID" value="ACV10008.1"/>
    <property type="molecule type" value="Genomic_DNA"/>
</dbReference>
<gene>
    <name evidence="3" type="ordered locus">Jden_2374</name>
</gene>
<proteinExistence type="predicted"/>
<dbReference type="Proteomes" id="UP000000628">
    <property type="component" value="Chromosome"/>
</dbReference>
<dbReference type="STRING" id="471856.Jden_2374"/>
<evidence type="ECO:0000313" key="3">
    <source>
        <dbReference type="EMBL" id="ACV10008.1"/>
    </source>
</evidence>
<protein>
    <recommendedName>
        <fullName evidence="5">Lipoprotein</fullName>
    </recommendedName>
</protein>